<proteinExistence type="predicted"/>
<dbReference type="AlphaFoldDB" id="A0A6C0DQX8"/>
<evidence type="ECO:0000313" key="1">
    <source>
        <dbReference type="EMBL" id="QHT19276.1"/>
    </source>
</evidence>
<reference evidence="1" key="1">
    <citation type="journal article" date="2020" name="Nature">
        <title>Giant virus diversity and host interactions through global metagenomics.</title>
        <authorList>
            <person name="Schulz F."/>
            <person name="Roux S."/>
            <person name="Paez-Espino D."/>
            <person name="Jungbluth S."/>
            <person name="Walsh D.A."/>
            <person name="Denef V.J."/>
            <person name="McMahon K.D."/>
            <person name="Konstantinidis K.T."/>
            <person name="Eloe-Fadrosh E.A."/>
            <person name="Kyrpides N.C."/>
            <person name="Woyke T."/>
        </authorList>
    </citation>
    <scope>NUCLEOTIDE SEQUENCE</scope>
    <source>
        <strain evidence="1">GVMAG-M-3300023174-57</strain>
    </source>
</reference>
<organism evidence="1">
    <name type="scientific">viral metagenome</name>
    <dbReference type="NCBI Taxonomy" id="1070528"/>
    <lineage>
        <taxon>unclassified sequences</taxon>
        <taxon>metagenomes</taxon>
        <taxon>organismal metagenomes</taxon>
    </lineage>
</organism>
<accession>A0A6C0DQX8</accession>
<sequence>MATNLNIRQILMTDPILNGANSLRPANSKLNRSLYLKEKGEQGFRLARLNRMMAANLNALLAAEPIVVKPKPKAGRKINGTMKQLYSVTNGRHRLARSLANNRKTIKARINNA</sequence>
<dbReference type="EMBL" id="MN739664">
    <property type="protein sequence ID" value="QHT19276.1"/>
    <property type="molecule type" value="Genomic_DNA"/>
</dbReference>
<name>A0A6C0DQX8_9ZZZZ</name>
<protein>
    <submittedName>
        <fullName evidence="1">Uncharacterized protein</fullName>
    </submittedName>
</protein>